<feature type="transmembrane region" description="Helical" evidence="1">
    <location>
        <begin position="35"/>
        <end position="54"/>
    </location>
</feature>
<comment type="caution">
    <text evidence="2">The sequence shown here is derived from an EMBL/GenBank/DDBJ whole genome shotgun (WGS) entry which is preliminary data.</text>
</comment>
<feature type="transmembrane region" description="Helical" evidence="1">
    <location>
        <begin position="231"/>
        <end position="252"/>
    </location>
</feature>
<feature type="transmembrane region" description="Helical" evidence="1">
    <location>
        <begin position="60"/>
        <end position="78"/>
    </location>
</feature>
<feature type="transmembrane region" description="Helical" evidence="1">
    <location>
        <begin position="12"/>
        <end position="28"/>
    </location>
</feature>
<keyword evidence="1" id="KW-0472">Membrane</keyword>
<feature type="transmembrane region" description="Helical" evidence="1">
    <location>
        <begin position="85"/>
        <end position="101"/>
    </location>
</feature>
<feature type="transmembrane region" description="Helical" evidence="1">
    <location>
        <begin position="205"/>
        <end position="224"/>
    </location>
</feature>
<name>A0ABN8GC37_9BACL</name>
<dbReference type="Proteomes" id="UP000838821">
    <property type="component" value="Unassembled WGS sequence"/>
</dbReference>
<accession>A0ABN8GC37</accession>
<feature type="transmembrane region" description="Helical" evidence="1">
    <location>
        <begin position="121"/>
        <end position="141"/>
    </location>
</feature>
<dbReference type="RefSeq" id="WP_236287372.1">
    <property type="nucleotide sequence ID" value="NZ_CAKMMW010000005.1"/>
</dbReference>
<evidence type="ECO:0000256" key="1">
    <source>
        <dbReference type="SAM" id="Phobius"/>
    </source>
</evidence>
<evidence type="ECO:0008006" key="4">
    <source>
        <dbReference type="Google" id="ProtNLM"/>
    </source>
</evidence>
<organism evidence="2 3">
    <name type="scientific">Paenibacillus allorhizoplanae</name>
    <dbReference type="NCBI Taxonomy" id="2905648"/>
    <lineage>
        <taxon>Bacteria</taxon>
        <taxon>Bacillati</taxon>
        <taxon>Bacillota</taxon>
        <taxon>Bacilli</taxon>
        <taxon>Bacillales</taxon>
        <taxon>Paenibacillaceae</taxon>
        <taxon>Paenibacillus</taxon>
    </lineage>
</organism>
<gene>
    <name evidence="2" type="ORF">PAECIP111891_02440</name>
</gene>
<evidence type="ECO:0000313" key="3">
    <source>
        <dbReference type="Proteomes" id="UP000838821"/>
    </source>
</evidence>
<keyword evidence="1" id="KW-0812">Transmembrane</keyword>
<reference evidence="2" key="1">
    <citation type="submission" date="2022-01" db="EMBL/GenBank/DDBJ databases">
        <authorList>
            <person name="Criscuolo A."/>
        </authorList>
    </citation>
    <scope>NUCLEOTIDE SEQUENCE</scope>
    <source>
        <strain evidence="2">CIP111891</strain>
    </source>
</reference>
<sequence length="308" mass="34115">MIWNTLKSRGFLSGYGLVVLMLICSVCLQQKEILFPEIAGMAMGVMVFTVPHWMKKPLHLWLSPTIAAFLGTSLNGLSITPLFKLWLGFVIIVVLMHIFRVNFGPTIPAALLPIFLGLQDYVFAITTGLFTFVIMLAAFKLRKPEKLTPSGPQNFRKITDTVIISIILCLWIGLAFATNLEVIVVPPVFALIFEVFHTEKFSWKLIPPRLAVLTLTALLAVGVYHLLPGSIVWVGVINVLITLIFCMLFKTPVPVAFGVSLMPLIVPAWGSWGFPVGVFVTSGALMCISAAYRQLRNKQAIQQLTERS</sequence>
<feature type="transmembrane region" description="Helical" evidence="1">
    <location>
        <begin position="272"/>
        <end position="292"/>
    </location>
</feature>
<dbReference type="EMBL" id="CAKMMW010000005">
    <property type="protein sequence ID" value="CAH1203829.1"/>
    <property type="molecule type" value="Genomic_DNA"/>
</dbReference>
<proteinExistence type="predicted"/>
<protein>
    <recommendedName>
        <fullName evidence="4">HPP family protein</fullName>
    </recommendedName>
</protein>
<keyword evidence="1" id="KW-1133">Transmembrane helix</keyword>
<feature type="transmembrane region" description="Helical" evidence="1">
    <location>
        <begin position="162"/>
        <end position="193"/>
    </location>
</feature>
<keyword evidence="3" id="KW-1185">Reference proteome</keyword>
<evidence type="ECO:0000313" key="2">
    <source>
        <dbReference type="EMBL" id="CAH1203829.1"/>
    </source>
</evidence>